<dbReference type="Pfam" id="PF00575">
    <property type="entry name" value="S1"/>
    <property type="match status" value="5"/>
</dbReference>
<keyword evidence="3" id="KW-0694">RNA-binding</keyword>
<dbReference type="SUPFAM" id="SSF50249">
    <property type="entry name" value="Nucleic acid-binding proteins"/>
    <property type="match status" value="6"/>
</dbReference>
<organism evidence="10">
    <name type="scientific">marine metagenome</name>
    <dbReference type="NCBI Taxonomy" id="408172"/>
    <lineage>
        <taxon>unclassified sequences</taxon>
        <taxon>metagenomes</taxon>
        <taxon>ecological metagenomes</taxon>
    </lineage>
</organism>
<evidence type="ECO:0000259" key="9">
    <source>
        <dbReference type="PROSITE" id="PS50126"/>
    </source>
</evidence>
<evidence type="ECO:0000256" key="5">
    <source>
        <dbReference type="ARBA" id="ARBA00023274"/>
    </source>
</evidence>
<accession>A0A381W309</accession>
<keyword evidence="5" id="KW-0687">Ribonucleoprotein</keyword>
<keyword evidence="2" id="KW-0677">Repeat</keyword>
<evidence type="ECO:0000256" key="4">
    <source>
        <dbReference type="ARBA" id="ARBA00022980"/>
    </source>
</evidence>
<dbReference type="PROSITE" id="PS50126">
    <property type="entry name" value="S1"/>
    <property type="match status" value="6"/>
</dbReference>
<feature type="domain" description="S1 motif" evidence="9">
    <location>
        <begin position="105"/>
        <end position="171"/>
    </location>
</feature>
<feature type="domain" description="S1 motif" evidence="9">
    <location>
        <begin position="192"/>
        <end position="260"/>
    </location>
</feature>
<dbReference type="PANTHER" id="PTHR10724">
    <property type="entry name" value="30S RIBOSOMAL PROTEIN S1"/>
    <property type="match status" value="1"/>
</dbReference>
<evidence type="ECO:0000256" key="3">
    <source>
        <dbReference type="ARBA" id="ARBA00022884"/>
    </source>
</evidence>
<evidence type="ECO:0000313" key="10">
    <source>
        <dbReference type="EMBL" id="SVA46929.1"/>
    </source>
</evidence>
<dbReference type="GO" id="GO:0003735">
    <property type="term" value="F:structural constituent of ribosome"/>
    <property type="evidence" value="ECO:0007669"/>
    <property type="project" value="InterPro"/>
</dbReference>
<evidence type="ECO:0000256" key="7">
    <source>
        <dbReference type="ARBA" id="ARBA00035517"/>
    </source>
</evidence>
<dbReference type="NCBIfam" id="NF004952">
    <property type="entry name" value="PRK06299.1-2"/>
    <property type="match status" value="1"/>
</dbReference>
<dbReference type="InterPro" id="IPR012340">
    <property type="entry name" value="NA-bd_OB-fold"/>
</dbReference>
<sequence>MSLNFEELLDKNLSTVTMKPGSLLTGIVIDILDSHVIVHVGLKSEAAIAIQEFVNEKGEIDLKVGDEVQLLLEAIEDGHGNTRVSREKAIKQEVWKRIEDCLKGESTLNGLITGQVKGGMTVDIQGIKAFLPGSLAEATPTKDLDHLEGRYEEFKVIKLDKEKNNVVLSRRAVLEEVNSEEREKLLSNLKEGQEIQGVVKNLTDYGAFVDLGGIDGLLHITDISWSRINHPSEALNIGEKIKVQVTKFDKDEGKVSLGMKQLSSDPWKGIENKFPLNTSVMAKVTNLTDYGFFAEIESGVEGLVHVSEIDWTNKNIHPSKVVELGDSLEVMILEVDEEKRRISLGVKQLTENPWQVFTHKHKEGDKIKGTIKSITDFGVFIGLEGNIDGLVHLSDVSWNDEEEAIRQLEKNQEIEAIVLSIDVERERISLGIKQLQEDAFNEYTQLNNKGSRVKGKVNEITDERIVLLLSEGVQGYIPLKDYQNSSQEGDPSLGDEIEVVVASIDKKDREIILSLRALEKAEERDALKDNVDRNKEIEEASKSNIGDMIKAELED</sequence>
<dbReference type="GO" id="GO:0022627">
    <property type="term" value="C:cytosolic small ribosomal subunit"/>
    <property type="evidence" value="ECO:0007669"/>
    <property type="project" value="TreeGrafter"/>
</dbReference>
<protein>
    <recommendedName>
        <fullName evidence="6">Small ribosomal subunit protein bS1</fullName>
    </recommendedName>
    <alternativeName>
        <fullName evidence="7">30S ribosomal protein S1</fullName>
    </alternativeName>
</protein>
<evidence type="ECO:0000256" key="8">
    <source>
        <dbReference type="SAM" id="MobiDB-lite"/>
    </source>
</evidence>
<dbReference type="InterPro" id="IPR003029">
    <property type="entry name" value="S1_domain"/>
</dbReference>
<feature type="domain" description="S1 motif" evidence="9">
    <location>
        <begin position="364"/>
        <end position="433"/>
    </location>
</feature>
<dbReference type="NCBIfam" id="TIGR00717">
    <property type="entry name" value="rpsA"/>
    <property type="match status" value="1"/>
</dbReference>
<dbReference type="FunFam" id="2.40.50.140:FF:000018">
    <property type="entry name" value="30S ribosomal protein S1"/>
    <property type="match status" value="1"/>
</dbReference>
<dbReference type="InterPro" id="IPR000110">
    <property type="entry name" value="Ribosomal_bS1"/>
</dbReference>
<feature type="non-terminal residue" evidence="10">
    <location>
        <position position="1"/>
    </location>
</feature>
<feature type="region of interest" description="Disordered" evidence="8">
    <location>
        <begin position="526"/>
        <end position="555"/>
    </location>
</feature>
<dbReference type="FunFam" id="2.40.50.140:FF:000011">
    <property type="entry name" value="30S ribosomal protein S1"/>
    <property type="match status" value="1"/>
</dbReference>
<reference evidence="10" key="1">
    <citation type="submission" date="2018-05" db="EMBL/GenBank/DDBJ databases">
        <authorList>
            <person name="Lanie J.A."/>
            <person name="Ng W.-L."/>
            <person name="Kazmierczak K.M."/>
            <person name="Andrzejewski T.M."/>
            <person name="Davidsen T.M."/>
            <person name="Wayne K.J."/>
            <person name="Tettelin H."/>
            <person name="Glass J.I."/>
            <person name="Rusch D."/>
            <person name="Podicherti R."/>
            <person name="Tsui H.-C.T."/>
            <person name="Winkler M.E."/>
        </authorList>
    </citation>
    <scope>NUCLEOTIDE SEQUENCE</scope>
</reference>
<dbReference type="AlphaFoldDB" id="A0A381W309"/>
<feature type="compositionally biased region" description="Basic and acidic residues" evidence="8">
    <location>
        <begin position="526"/>
        <end position="541"/>
    </location>
</feature>
<evidence type="ECO:0000256" key="2">
    <source>
        <dbReference type="ARBA" id="ARBA00022737"/>
    </source>
</evidence>
<name>A0A381W309_9ZZZZ</name>
<feature type="non-terminal residue" evidence="10">
    <location>
        <position position="555"/>
    </location>
</feature>
<dbReference type="NCBIfam" id="NF004954">
    <property type="entry name" value="PRK06299.1-4"/>
    <property type="match status" value="1"/>
</dbReference>
<dbReference type="SMART" id="SM00316">
    <property type="entry name" value="S1"/>
    <property type="match status" value="6"/>
</dbReference>
<feature type="domain" description="S1 motif" evidence="9">
    <location>
        <begin position="450"/>
        <end position="516"/>
    </location>
</feature>
<dbReference type="GO" id="GO:0003729">
    <property type="term" value="F:mRNA binding"/>
    <property type="evidence" value="ECO:0007669"/>
    <property type="project" value="TreeGrafter"/>
</dbReference>
<evidence type="ECO:0000256" key="6">
    <source>
        <dbReference type="ARBA" id="ARBA00035293"/>
    </source>
</evidence>
<feature type="domain" description="S1 motif" evidence="9">
    <location>
        <begin position="21"/>
        <end position="87"/>
    </location>
</feature>
<dbReference type="Gene3D" id="2.40.50.140">
    <property type="entry name" value="Nucleic acid-binding proteins"/>
    <property type="match status" value="6"/>
</dbReference>
<dbReference type="PRINTS" id="PR00681">
    <property type="entry name" value="RIBOSOMALS1"/>
</dbReference>
<dbReference type="PANTHER" id="PTHR10724:SF7">
    <property type="entry name" value="SMALL RIBOSOMAL SUBUNIT PROTEIN BS1C"/>
    <property type="match status" value="1"/>
</dbReference>
<dbReference type="GO" id="GO:0006412">
    <property type="term" value="P:translation"/>
    <property type="evidence" value="ECO:0007669"/>
    <property type="project" value="InterPro"/>
</dbReference>
<dbReference type="PIRSF" id="PIRSF002111">
    <property type="entry name" value="RpsA"/>
    <property type="match status" value="1"/>
</dbReference>
<dbReference type="InterPro" id="IPR050437">
    <property type="entry name" value="Ribos_protein_bS1-like"/>
</dbReference>
<comment type="similarity">
    <text evidence="1">Belongs to the bacterial ribosomal protein bS1 family.</text>
</comment>
<gene>
    <name evidence="10" type="ORF">METZ01_LOCUS99783</name>
</gene>
<keyword evidence="4" id="KW-0689">Ribosomal protein</keyword>
<dbReference type="CDD" id="cd05688">
    <property type="entry name" value="S1_RPS1_repeat_ec3"/>
    <property type="match status" value="1"/>
</dbReference>
<feature type="domain" description="S1 motif" evidence="9">
    <location>
        <begin position="277"/>
        <end position="347"/>
    </location>
</feature>
<dbReference type="InterPro" id="IPR035104">
    <property type="entry name" value="Ribosomal_protein_S1-like"/>
</dbReference>
<evidence type="ECO:0000256" key="1">
    <source>
        <dbReference type="ARBA" id="ARBA00006767"/>
    </source>
</evidence>
<proteinExistence type="inferred from homology"/>
<dbReference type="EMBL" id="UINC01010559">
    <property type="protein sequence ID" value="SVA46929.1"/>
    <property type="molecule type" value="Genomic_DNA"/>
</dbReference>
<dbReference type="CDD" id="cd04465">
    <property type="entry name" value="S1_RPS1_repeat_ec2_hs2"/>
    <property type="match status" value="1"/>
</dbReference>